<evidence type="ECO:0000256" key="2">
    <source>
        <dbReference type="ARBA" id="ARBA00022679"/>
    </source>
</evidence>
<dbReference type="PROSITE" id="PS00584">
    <property type="entry name" value="PFKB_KINASES_2"/>
    <property type="match status" value="1"/>
</dbReference>
<accession>A0A7X0CED8</accession>
<dbReference type="Gene3D" id="3.40.1190.20">
    <property type="match status" value="1"/>
</dbReference>
<keyword evidence="4 7" id="KW-0418">Kinase</keyword>
<dbReference type="SUPFAM" id="SSF53613">
    <property type="entry name" value="Ribokinase-like"/>
    <property type="match status" value="1"/>
</dbReference>
<feature type="domain" description="Carbohydrate kinase PfkB" evidence="6">
    <location>
        <begin position="18"/>
        <end position="284"/>
    </location>
</feature>
<keyword evidence="3" id="KW-0547">Nucleotide-binding</keyword>
<keyword evidence="8" id="KW-1185">Reference proteome</keyword>
<keyword evidence="2 7" id="KW-0808">Transferase</keyword>
<dbReference type="InterPro" id="IPR029056">
    <property type="entry name" value="Ribokinase-like"/>
</dbReference>
<protein>
    <submittedName>
        <fullName evidence="7">Fructokinase</fullName>
        <ecNumber evidence="7">2.7.1.4</ecNumber>
    </submittedName>
</protein>
<dbReference type="Pfam" id="PF00294">
    <property type="entry name" value="PfkB"/>
    <property type="match status" value="1"/>
</dbReference>
<evidence type="ECO:0000313" key="8">
    <source>
        <dbReference type="Proteomes" id="UP000540787"/>
    </source>
</evidence>
<dbReference type="PANTHER" id="PTHR43085:SF1">
    <property type="entry name" value="PSEUDOURIDINE KINASE-RELATED"/>
    <property type="match status" value="1"/>
</dbReference>
<dbReference type="RefSeq" id="WP_183554388.1">
    <property type="nucleotide sequence ID" value="NZ_JACHBX010000002.1"/>
</dbReference>
<proteinExistence type="inferred from homology"/>
<dbReference type="Proteomes" id="UP000540787">
    <property type="component" value="Unassembled WGS sequence"/>
</dbReference>
<gene>
    <name evidence="7" type="ORF">HD842_002254</name>
</gene>
<comment type="similarity">
    <text evidence="1">Belongs to the carbohydrate kinase PfkB family.</text>
</comment>
<name>A0A7X0CED8_9BURK</name>
<dbReference type="EC" id="2.7.1.4" evidence="7"/>
<evidence type="ECO:0000256" key="5">
    <source>
        <dbReference type="ARBA" id="ARBA00022840"/>
    </source>
</evidence>
<sequence length="301" mass="31460">MSGPAAILCAGEALADLLHQDGDTWRSHAGGSTWNVARALAALGVASGFAGAISRCMAGDALWRASEAAGLDLRYLQRAATPPHDIVSDDVAANLHFDVTMMPPGWPHEVQWLHFGGTSLARGPLDLALIALAEQAKAHGLRISYDPHWRNLMGPAYDATLRRMTELADVIKVSDDDLRALFRSHDTLGSLGRLRARNPAALVLLTRGAGGASLYHGAQTWHAQAPVVDAVDVVDVVDTLGADDAGMAGLIYSLQQWPDAGMAAHLAFAVAAGSAAGRRAGAHAPDLGAVRALLGRVAVIC</sequence>
<evidence type="ECO:0000256" key="4">
    <source>
        <dbReference type="ARBA" id="ARBA00022777"/>
    </source>
</evidence>
<dbReference type="AlphaFoldDB" id="A0A7X0CED8"/>
<organism evidence="7 8">
    <name type="scientific">Massilia aurea</name>
    <dbReference type="NCBI Taxonomy" id="373040"/>
    <lineage>
        <taxon>Bacteria</taxon>
        <taxon>Pseudomonadati</taxon>
        <taxon>Pseudomonadota</taxon>
        <taxon>Betaproteobacteria</taxon>
        <taxon>Burkholderiales</taxon>
        <taxon>Oxalobacteraceae</taxon>
        <taxon>Telluria group</taxon>
        <taxon>Massilia</taxon>
    </lineage>
</organism>
<dbReference type="GO" id="GO:0005524">
    <property type="term" value="F:ATP binding"/>
    <property type="evidence" value="ECO:0007669"/>
    <property type="project" value="UniProtKB-KW"/>
</dbReference>
<keyword evidence="5" id="KW-0067">ATP-binding</keyword>
<dbReference type="InterPro" id="IPR011611">
    <property type="entry name" value="PfkB_dom"/>
</dbReference>
<comment type="caution">
    <text evidence="7">The sequence shown here is derived from an EMBL/GenBank/DDBJ whole genome shotgun (WGS) entry which is preliminary data.</text>
</comment>
<dbReference type="GO" id="GO:0008865">
    <property type="term" value="F:fructokinase activity"/>
    <property type="evidence" value="ECO:0007669"/>
    <property type="project" value="UniProtKB-EC"/>
</dbReference>
<reference evidence="7 8" key="1">
    <citation type="submission" date="2020-08" db="EMBL/GenBank/DDBJ databases">
        <title>The Agave Microbiome: Exploring the role of microbial communities in plant adaptations to desert environments.</title>
        <authorList>
            <person name="Partida-Martinez L.P."/>
        </authorList>
    </citation>
    <scope>NUCLEOTIDE SEQUENCE [LARGE SCALE GENOMIC DNA]</scope>
    <source>
        <strain evidence="7 8">AT3.2</strain>
    </source>
</reference>
<dbReference type="InterPro" id="IPR050306">
    <property type="entry name" value="PfkB_Carbo_kinase"/>
</dbReference>
<evidence type="ECO:0000259" key="6">
    <source>
        <dbReference type="Pfam" id="PF00294"/>
    </source>
</evidence>
<dbReference type="EMBL" id="JACHBX010000002">
    <property type="protein sequence ID" value="MBB6134112.1"/>
    <property type="molecule type" value="Genomic_DNA"/>
</dbReference>
<evidence type="ECO:0000256" key="1">
    <source>
        <dbReference type="ARBA" id="ARBA00010688"/>
    </source>
</evidence>
<evidence type="ECO:0000256" key="3">
    <source>
        <dbReference type="ARBA" id="ARBA00022741"/>
    </source>
</evidence>
<dbReference type="InterPro" id="IPR002173">
    <property type="entry name" value="Carboh/pur_kinase_PfkB_CS"/>
</dbReference>
<evidence type="ECO:0000313" key="7">
    <source>
        <dbReference type="EMBL" id="MBB6134112.1"/>
    </source>
</evidence>
<dbReference type="PANTHER" id="PTHR43085">
    <property type="entry name" value="HEXOKINASE FAMILY MEMBER"/>
    <property type="match status" value="1"/>
</dbReference>